<feature type="domain" description="B12-dependent ribonucleotide reductase insertion" evidence="12">
    <location>
        <begin position="203"/>
        <end position="283"/>
    </location>
</feature>
<name>A0A7S4IGV8_9EUKA</name>
<dbReference type="InterPro" id="IPR040763">
    <property type="entry name" value="RNR_alpha_hel"/>
</dbReference>
<accession>A0A7S4IGV8</accession>
<evidence type="ECO:0000256" key="8">
    <source>
        <dbReference type="ARBA" id="ARBA00023284"/>
    </source>
</evidence>
<dbReference type="SUPFAM" id="SSF51998">
    <property type="entry name" value="PFL-like glycyl radical enzymes"/>
    <property type="match status" value="1"/>
</dbReference>
<evidence type="ECO:0000256" key="10">
    <source>
        <dbReference type="ARBA" id="ARBA00048987"/>
    </source>
</evidence>
<dbReference type="InterPro" id="IPR050862">
    <property type="entry name" value="RdRp_reductase_class-2"/>
</dbReference>
<comment type="cofactor">
    <cofactor evidence="1">
        <name>adenosylcob(III)alamin</name>
        <dbReference type="ChEBI" id="CHEBI:18408"/>
    </cofactor>
</comment>
<dbReference type="InterPro" id="IPR054158">
    <property type="entry name" value="RNR-II_ins_dom"/>
</dbReference>
<evidence type="ECO:0000256" key="3">
    <source>
        <dbReference type="ARBA" id="ARBA00012275"/>
    </source>
</evidence>
<evidence type="ECO:0000313" key="13">
    <source>
        <dbReference type="EMBL" id="CAE2229053.1"/>
    </source>
</evidence>
<keyword evidence="4" id="KW-0846">Cobalamin</keyword>
<evidence type="ECO:0000256" key="4">
    <source>
        <dbReference type="ARBA" id="ARBA00022628"/>
    </source>
</evidence>
<proteinExistence type="inferred from homology"/>
<evidence type="ECO:0000256" key="9">
    <source>
        <dbReference type="ARBA" id="ARBA00023285"/>
    </source>
</evidence>
<reference evidence="13" key="1">
    <citation type="submission" date="2021-01" db="EMBL/GenBank/DDBJ databases">
        <authorList>
            <person name="Corre E."/>
            <person name="Pelletier E."/>
            <person name="Niang G."/>
            <person name="Scheremetjew M."/>
            <person name="Finn R."/>
            <person name="Kale V."/>
            <person name="Holt S."/>
            <person name="Cochrane G."/>
            <person name="Meng A."/>
            <person name="Brown T."/>
            <person name="Cohen L."/>
        </authorList>
    </citation>
    <scope>NUCLEOTIDE SEQUENCE</scope>
    <source>
        <strain evidence="13">DIVA3 518/3/11/1/6</strain>
    </source>
</reference>
<keyword evidence="8" id="KW-0676">Redox-active center</keyword>
<evidence type="ECO:0000259" key="11">
    <source>
        <dbReference type="Pfam" id="PF17975"/>
    </source>
</evidence>
<dbReference type="PANTHER" id="PTHR43371:SF1">
    <property type="entry name" value="RIBONUCLEOSIDE-DIPHOSPHATE REDUCTASE"/>
    <property type="match status" value="1"/>
</dbReference>
<evidence type="ECO:0000256" key="7">
    <source>
        <dbReference type="ARBA" id="ARBA00023157"/>
    </source>
</evidence>
<dbReference type="GO" id="GO:0004748">
    <property type="term" value="F:ribonucleoside-diphosphate reductase activity, thioredoxin disulfide as acceptor"/>
    <property type="evidence" value="ECO:0007669"/>
    <property type="project" value="TreeGrafter"/>
</dbReference>
<dbReference type="Pfam" id="PF17975">
    <property type="entry name" value="RNR_Alpha"/>
    <property type="match status" value="1"/>
</dbReference>
<dbReference type="PANTHER" id="PTHR43371">
    <property type="entry name" value="VITAMIN B12-DEPENDENT RIBONUCLEOTIDE REDUCTASE"/>
    <property type="match status" value="1"/>
</dbReference>
<evidence type="ECO:0000256" key="6">
    <source>
        <dbReference type="ARBA" id="ARBA00023002"/>
    </source>
</evidence>
<organism evidence="13">
    <name type="scientific">Vannella robusta</name>
    <dbReference type="NCBI Taxonomy" id="1487602"/>
    <lineage>
        <taxon>Eukaryota</taxon>
        <taxon>Amoebozoa</taxon>
        <taxon>Discosea</taxon>
        <taxon>Flabellinia</taxon>
        <taxon>Vannellidae</taxon>
        <taxon>Vannella</taxon>
    </lineage>
</organism>
<dbReference type="Pfam" id="PF21995">
    <property type="entry name" value="RNR-II_ins_dom"/>
    <property type="match status" value="1"/>
</dbReference>
<feature type="domain" description="Ribonucleotide reductase alpha-helical" evidence="11">
    <location>
        <begin position="51"/>
        <end position="151"/>
    </location>
</feature>
<comment type="similarity">
    <text evidence="2">Belongs to the class II ribonucleoside-triphosphate reductase family.</text>
</comment>
<gene>
    <name evidence="13" type="ORF">VSP0166_LOCUS12356</name>
</gene>
<keyword evidence="7" id="KW-1015">Disulfide bond</keyword>
<dbReference type="GO" id="GO:0008998">
    <property type="term" value="F:ribonucleoside-triphosphate reductase (thioredoxin) activity"/>
    <property type="evidence" value="ECO:0007669"/>
    <property type="project" value="UniProtKB-EC"/>
</dbReference>
<evidence type="ECO:0000256" key="2">
    <source>
        <dbReference type="ARBA" id="ARBA00005654"/>
    </source>
</evidence>
<protein>
    <recommendedName>
        <fullName evidence="3">ribonucleoside-triphosphate reductase (thioredoxin)</fullName>
        <ecNumber evidence="3">1.17.4.2</ecNumber>
    </recommendedName>
</protein>
<dbReference type="GO" id="GO:0006260">
    <property type="term" value="P:DNA replication"/>
    <property type="evidence" value="ECO:0007669"/>
    <property type="project" value="UniProtKB-KW"/>
</dbReference>
<dbReference type="EMBL" id="HBKP01017415">
    <property type="protein sequence ID" value="CAE2229053.1"/>
    <property type="molecule type" value="Transcribed_RNA"/>
</dbReference>
<dbReference type="AlphaFoldDB" id="A0A7S4IGV8"/>
<sequence length="699" mass="78961">MSTEIFNSNINTHNFDMTADVIKPLMTDAPQEPTTLKYFPVETQTETPFALSKSFIRKYRNQKPSFGFNGLGEMVYKRTYSRLKKDGTNEQWYETVARVVNGTFNMQKRWMESHQLPWDQNKHKALAEDMYERIFQMKFLPPGRGLWAMGSALTEEKHLYAALNNCAFVSTENIADHPSKPFTFLMDASMLGVGVGFDTVGAGSVDVKGVSAGEPSFFQIPDSREGWVDSLKHLLNSYFYGYRPVEFDYSLIRLAGEPIRGFGGVSSGPGCLKDLHKDVRQVLEKNSGSALTVTSIVDIMNLIGRCVVAGNLRRTAEIAFGDAEDEEYINLKNYEKNPQRMSYGWTSNNSVFAKVGMDYTRVCELASTNGEPGFAWLENMRKYDRMNGVVTNTDHRAKGGNPCLEQTLESFEMCCLVETFPNQHETLEDYIASLRCAFLYAKTVTLGRTHWPETNQVMLRNRRIGTSMSGIAQFIASRGQETLREWCESGYDALQEFDTEFSDLFTVPTSIKTTSIKPSGTVSLLAGATPGVHYPISRYYLRRVRLAIDSELVEPLRQAGYPLEPAFGSEKTTLVVSFPVDAGKGLRKVKEVSMWEQLALAAFLQRHWADNQVSCTITFDPATEGPQMKHALDVYQYQLKGVSFLPHCDGVYPQMPYEEITEEEFIELSDSIKPIQWKEDDSSYDPQAERFCDGDHCTL</sequence>
<evidence type="ECO:0000259" key="12">
    <source>
        <dbReference type="Pfam" id="PF21995"/>
    </source>
</evidence>
<comment type="catalytic activity">
    <reaction evidence="10">
        <text>a 2'-deoxyribonucleoside 5'-triphosphate + [thioredoxin]-disulfide + H2O = a ribonucleoside 5'-triphosphate + [thioredoxin]-dithiol</text>
        <dbReference type="Rhea" id="RHEA:12701"/>
        <dbReference type="Rhea" id="RHEA-COMP:10698"/>
        <dbReference type="Rhea" id="RHEA-COMP:10700"/>
        <dbReference type="ChEBI" id="CHEBI:15377"/>
        <dbReference type="ChEBI" id="CHEBI:29950"/>
        <dbReference type="ChEBI" id="CHEBI:50058"/>
        <dbReference type="ChEBI" id="CHEBI:61557"/>
        <dbReference type="ChEBI" id="CHEBI:61560"/>
        <dbReference type="EC" id="1.17.4.2"/>
    </reaction>
</comment>
<keyword evidence="6" id="KW-0560">Oxidoreductase</keyword>
<evidence type="ECO:0000256" key="5">
    <source>
        <dbReference type="ARBA" id="ARBA00022705"/>
    </source>
</evidence>
<dbReference type="EC" id="1.17.4.2" evidence="3"/>
<dbReference type="GO" id="GO:0031419">
    <property type="term" value="F:cobalamin binding"/>
    <property type="evidence" value="ECO:0007669"/>
    <property type="project" value="UniProtKB-KW"/>
</dbReference>
<evidence type="ECO:0000256" key="1">
    <source>
        <dbReference type="ARBA" id="ARBA00001922"/>
    </source>
</evidence>
<dbReference type="Gene3D" id="3.20.70.20">
    <property type="match status" value="3"/>
</dbReference>
<keyword evidence="9" id="KW-0170">Cobalt</keyword>
<keyword evidence="5" id="KW-0235">DNA replication</keyword>